<name>A0A9D1LEK3_9FIRM</name>
<protein>
    <recommendedName>
        <fullName evidence="6">Mini-ribonuclease 3</fullName>
        <shortName evidence="6">Mini-3</shortName>
        <shortName evidence="6">Mini-RNase 3</shortName>
        <ecNumber evidence="6">3.1.26.-</ecNumber>
    </recommendedName>
    <alternativeName>
        <fullName evidence="6">Mini-RNase III</fullName>
        <shortName evidence="6">Mini-III</shortName>
    </alternativeName>
</protein>
<proteinExistence type="inferred from homology"/>
<keyword evidence="5 6" id="KW-0378">Hydrolase</keyword>
<dbReference type="InterPro" id="IPR008226">
    <property type="entry name" value="Mini3_fam"/>
</dbReference>
<comment type="caution">
    <text evidence="9">The sequence shown here is derived from an EMBL/GenBank/DDBJ whole genome shotgun (WGS) entry which is preliminary data.</text>
</comment>
<evidence type="ECO:0000256" key="3">
    <source>
        <dbReference type="ARBA" id="ARBA00022722"/>
    </source>
</evidence>
<evidence type="ECO:0000256" key="5">
    <source>
        <dbReference type="ARBA" id="ARBA00022801"/>
    </source>
</evidence>
<dbReference type="PIRSF" id="PIRSF005520">
    <property type="entry name" value="UCP005520"/>
    <property type="match status" value="1"/>
</dbReference>
<evidence type="ECO:0000256" key="1">
    <source>
        <dbReference type="ARBA" id="ARBA00022517"/>
    </source>
</evidence>
<dbReference type="Proteomes" id="UP000824071">
    <property type="component" value="Unassembled WGS sequence"/>
</dbReference>
<evidence type="ECO:0000256" key="2">
    <source>
        <dbReference type="ARBA" id="ARBA00022552"/>
    </source>
</evidence>
<keyword evidence="6" id="KW-0699">rRNA-binding</keyword>
<dbReference type="GO" id="GO:0005737">
    <property type="term" value="C:cytoplasm"/>
    <property type="evidence" value="ECO:0007669"/>
    <property type="project" value="UniProtKB-SubCell"/>
</dbReference>
<reference evidence="9" key="2">
    <citation type="journal article" date="2021" name="PeerJ">
        <title>Extensive microbial diversity within the chicken gut microbiome revealed by metagenomics and culture.</title>
        <authorList>
            <person name="Gilroy R."/>
            <person name="Ravi A."/>
            <person name="Getino M."/>
            <person name="Pursley I."/>
            <person name="Horton D.L."/>
            <person name="Alikhan N.F."/>
            <person name="Baker D."/>
            <person name="Gharbi K."/>
            <person name="Hall N."/>
            <person name="Watson M."/>
            <person name="Adriaenssens E.M."/>
            <person name="Foster-Nyarko E."/>
            <person name="Jarju S."/>
            <person name="Secka A."/>
            <person name="Antonio M."/>
            <person name="Oren A."/>
            <person name="Chaudhuri R.R."/>
            <person name="La Ragione R."/>
            <person name="Hildebrand F."/>
            <person name="Pallen M.J."/>
        </authorList>
    </citation>
    <scope>NUCLEOTIDE SEQUENCE</scope>
    <source>
        <strain evidence="9">ChiGjej1B1-19959</strain>
    </source>
</reference>
<dbReference type="SUPFAM" id="SSF69065">
    <property type="entry name" value="RNase III domain-like"/>
    <property type="match status" value="1"/>
</dbReference>
<dbReference type="Gene3D" id="1.10.1520.10">
    <property type="entry name" value="Ribonuclease III domain"/>
    <property type="match status" value="1"/>
</dbReference>
<dbReference type="GO" id="GO:0019843">
    <property type="term" value="F:rRNA binding"/>
    <property type="evidence" value="ECO:0007669"/>
    <property type="project" value="UniProtKB-UniRule"/>
</dbReference>
<feature type="region of interest" description="Disordered" evidence="7">
    <location>
        <begin position="73"/>
        <end position="92"/>
    </location>
</feature>
<dbReference type="PANTHER" id="PTHR34276:SF1">
    <property type="entry name" value="MINI-RIBONUCLEASE 3"/>
    <property type="match status" value="1"/>
</dbReference>
<comment type="subunit">
    <text evidence="6">Homodimer.</text>
</comment>
<dbReference type="EMBL" id="DVMW01000030">
    <property type="protein sequence ID" value="HIU35936.1"/>
    <property type="molecule type" value="Genomic_DNA"/>
</dbReference>
<comment type="function">
    <text evidence="6">Involved in correct processing of both the 5' and 3' ends of 23S rRNA precursor. Processes 30S rRNA precursor transcript even in absence of ribonuclease 3 (Rnc); Rnc processes 30S rRNA into smaller rRNA precursors.</text>
</comment>
<comment type="subcellular location">
    <subcellularLocation>
        <location evidence="6">Cytoplasm</location>
    </subcellularLocation>
</comment>
<evidence type="ECO:0000313" key="10">
    <source>
        <dbReference type="Proteomes" id="UP000824071"/>
    </source>
</evidence>
<reference evidence="9" key="1">
    <citation type="submission" date="2020-10" db="EMBL/GenBank/DDBJ databases">
        <authorList>
            <person name="Gilroy R."/>
        </authorList>
    </citation>
    <scope>NUCLEOTIDE SEQUENCE</scope>
    <source>
        <strain evidence="9">ChiGjej1B1-19959</strain>
    </source>
</reference>
<dbReference type="AlphaFoldDB" id="A0A9D1LEK3"/>
<feature type="active site" evidence="6">
    <location>
        <position position="18"/>
    </location>
</feature>
<evidence type="ECO:0000256" key="6">
    <source>
        <dbReference type="HAMAP-Rule" id="MF_01468"/>
    </source>
</evidence>
<accession>A0A9D1LEK3</accession>
<dbReference type="HAMAP" id="MF_01468">
    <property type="entry name" value="RNase_Mini_III"/>
    <property type="match status" value="1"/>
</dbReference>
<dbReference type="SMART" id="SM00535">
    <property type="entry name" value="RIBOc"/>
    <property type="match status" value="1"/>
</dbReference>
<keyword evidence="4 6" id="KW-0255">Endonuclease</keyword>
<keyword evidence="1 6" id="KW-0690">Ribosome biogenesis</keyword>
<keyword evidence="2 6" id="KW-0698">rRNA processing</keyword>
<keyword evidence="6" id="KW-0963">Cytoplasm</keyword>
<organism evidence="9 10">
    <name type="scientific">Candidatus Fimenecus excrementigallinarum</name>
    <dbReference type="NCBI Taxonomy" id="2840816"/>
    <lineage>
        <taxon>Bacteria</taxon>
        <taxon>Bacillati</taxon>
        <taxon>Bacillota</taxon>
        <taxon>Clostridia</taxon>
        <taxon>Candidatus Fimenecus</taxon>
    </lineage>
</organism>
<comment type="similarity">
    <text evidence="6">Belongs to the MrnC RNase family.</text>
</comment>
<keyword evidence="6" id="KW-0460">Magnesium</keyword>
<evidence type="ECO:0000313" key="9">
    <source>
        <dbReference type="EMBL" id="HIU35936.1"/>
    </source>
</evidence>
<dbReference type="EC" id="3.1.26.-" evidence="6"/>
<evidence type="ECO:0000259" key="8">
    <source>
        <dbReference type="SMART" id="SM00535"/>
    </source>
</evidence>
<evidence type="ECO:0000256" key="4">
    <source>
        <dbReference type="ARBA" id="ARBA00022759"/>
    </source>
</evidence>
<feature type="domain" description="RNase III" evidence="8">
    <location>
        <begin position="1"/>
        <end position="133"/>
    </location>
</feature>
<dbReference type="InterPro" id="IPR000999">
    <property type="entry name" value="RNase_III_dom"/>
</dbReference>
<sequence>MAHNTNMYGPLSLAFLGDAVFGLLVRERLLLTAERPVGRLHTLSTKLVNAAAQADAARLLQPLLTEAERDVYRRGRNAHPGHTPKNQSEGDYHSATGLEALFGWLYLRGEHDRLRTLFDAVWQDGESIARQEKTDP</sequence>
<dbReference type="GO" id="GO:0006364">
    <property type="term" value="P:rRNA processing"/>
    <property type="evidence" value="ECO:0007669"/>
    <property type="project" value="UniProtKB-UniRule"/>
</dbReference>
<dbReference type="GO" id="GO:0004525">
    <property type="term" value="F:ribonuclease III activity"/>
    <property type="evidence" value="ECO:0007669"/>
    <property type="project" value="InterPro"/>
</dbReference>
<keyword evidence="6" id="KW-0694">RNA-binding</keyword>
<comment type="cofactor">
    <cofactor evidence="6">
        <name>Mg(2+)</name>
        <dbReference type="ChEBI" id="CHEBI:18420"/>
    </cofactor>
</comment>
<keyword evidence="3 6" id="KW-0540">Nuclease</keyword>
<dbReference type="InterPro" id="IPR036389">
    <property type="entry name" value="RNase_III_sf"/>
</dbReference>
<gene>
    <name evidence="6" type="primary">mrnC</name>
    <name evidence="9" type="ORF">IAC53_04920</name>
</gene>
<dbReference type="Pfam" id="PF00636">
    <property type="entry name" value="Ribonuclease_3"/>
    <property type="match status" value="1"/>
</dbReference>
<evidence type="ECO:0000256" key="7">
    <source>
        <dbReference type="SAM" id="MobiDB-lite"/>
    </source>
</evidence>
<dbReference type="PANTHER" id="PTHR34276">
    <property type="entry name" value="MINI-RIBONUCLEASE 3"/>
    <property type="match status" value="1"/>
</dbReference>